<dbReference type="Gene3D" id="2.60.40.1220">
    <property type="match status" value="7"/>
</dbReference>
<feature type="domain" description="SLH" evidence="3">
    <location>
        <begin position="44"/>
        <end position="108"/>
    </location>
</feature>
<evidence type="ECO:0000256" key="2">
    <source>
        <dbReference type="SAM" id="MobiDB-lite"/>
    </source>
</evidence>
<organism evidence="4 5">
    <name type="scientific">Paenibacillus provencensis</name>
    <dbReference type="NCBI Taxonomy" id="441151"/>
    <lineage>
        <taxon>Bacteria</taxon>
        <taxon>Bacillati</taxon>
        <taxon>Bacillota</taxon>
        <taxon>Bacilli</taxon>
        <taxon>Bacillales</taxon>
        <taxon>Paenibacillaceae</taxon>
        <taxon>Paenibacillus</taxon>
    </lineage>
</organism>
<sequence length="1004" mass="106343">MSNTGNPFTSTSNHKENNHVMISRGGEKKVMKKILSVALSTAMAFSMFASVAFGQTGLTDVNAQYNYLKDKGIFSGFPDGQAHLDRQMTRAEFAKVITKTLGLKEVEGVYSFKDKNYGENHWAAPYVEAVYAAGIMEGVNSTKKIFGVSNPVTIQEMATVLVRALDLEVPTETNNSATTWAKGYVQAAINAGLVDANANFQSNATRELLVGAAYAVDQELSLSVESYTVIEDGKAVEFKMTDGETVKVTLDTALEANKETEVKFTYQEKEFTEKVTYVVTSATKVDKVSADNLREVKVAFDGEVEEATATDETNYTIDSDTGVDVTVKSASLSADKKVVTLTVESSVNKGFDNQKEYTLDVTNVRAAGKVITASDIAFTPVDAALPVVQSAEALGNKAVKLTFSEPVVSTVNSNNFKIDGAAVIGTTNVSGNTVILKLYTALSNAEHTINVSGVADYSGLVNTTTDHKFTVVEDTAAPTVANIVNATFESVTVQFSEPVDPATVSAGNVFWKQGNTERTADGFEQISDTTYKFSFSGDNKLIYATNLFVTGVQDYSGNTIAANTSVAVNPVVDQTRPEVISAKLSDKSTTEIVVKYTKAVTTATATDEDNYVIKDADGDVVSEFKDIVLSDNGKTATITLYEGLSEGDKYTLTISNVADTTTLNNVILPYTADITVGNVSAPTVSSATYASNNRVIVTFDKAMDPSSVSNTANYMYYTGSQWKAIPSSTGVALSSDAKSVIFTFPTSVTVANEVKEIRVANVKSAGGVTLSGLTDDVEVEQAQALQLSSAKATATNTIKVDFNQNLQSASASDFVVTAGNQKLSVTGTSIDGDEVILTLASGSKLDTDATVNGAVVNVEVLANKNLVTPTGAKFVPASGDTVDVDVSDAIKPEITSVDRSVEVAADGSVALSVYFSEDIDADTLEAGEIDLDVVVDDTALTVGQFALELGEDNEVVIRTSAGTVEAGDIIKVRVKGSQYLKDTAGNTASTTSSYFSARTTQAVQ</sequence>
<proteinExistence type="predicted"/>
<comment type="caution">
    <text evidence="4">The sequence shown here is derived from an EMBL/GenBank/DDBJ whole genome shotgun (WGS) entry which is preliminary data.</text>
</comment>
<feature type="domain" description="SLH" evidence="3">
    <location>
        <begin position="110"/>
        <end position="175"/>
    </location>
</feature>
<dbReference type="Pfam" id="PF13205">
    <property type="entry name" value="Big_5"/>
    <property type="match status" value="1"/>
</dbReference>
<dbReference type="InterPro" id="IPR001119">
    <property type="entry name" value="SLH_dom"/>
</dbReference>
<gene>
    <name evidence="4" type="ORF">ACFQ3J_18185</name>
</gene>
<dbReference type="InterPro" id="IPR014755">
    <property type="entry name" value="Cu-Rt/internalin_Ig-like"/>
</dbReference>
<evidence type="ECO:0000256" key="1">
    <source>
        <dbReference type="ARBA" id="ARBA00022729"/>
    </source>
</evidence>
<evidence type="ECO:0000313" key="5">
    <source>
        <dbReference type="Proteomes" id="UP001597169"/>
    </source>
</evidence>
<dbReference type="InterPro" id="IPR032812">
    <property type="entry name" value="SbsA_Ig"/>
</dbReference>
<dbReference type="RefSeq" id="WP_251582883.1">
    <property type="nucleotide sequence ID" value="NZ_JBHTKX010000002.1"/>
</dbReference>
<dbReference type="Pfam" id="PF00395">
    <property type="entry name" value="SLH"/>
    <property type="match status" value="1"/>
</dbReference>
<evidence type="ECO:0000259" key="3">
    <source>
        <dbReference type="PROSITE" id="PS51272"/>
    </source>
</evidence>
<keyword evidence="1" id="KW-0732">Signal</keyword>
<dbReference type="EMBL" id="JBHTKX010000002">
    <property type="protein sequence ID" value="MFD1130101.1"/>
    <property type="molecule type" value="Genomic_DNA"/>
</dbReference>
<accession>A0ABW3QCQ0</accession>
<dbReference type="Proteomes" id="UP001597169">
    <property type="component" value="Unassembled WGS sequence"/>
</dbReference>
<evidence type="ECO:0000313" key="4">
    <source>
        <dbReference type="EMBL" id="MFD1130101.1"/>
    </source>
</evidence>
<name>A0ABW3QCQ0_9BACL</name>
<feature type="region of interest" description="Disordered" evidence="2">
    <location>
        <begin position="1"/>
        <end position="23"/>
    </location>
</feature>
<reference evidence="5" key="1">
    <citation type="journal article" date="2019" name="Int. J. Syst. Evol. Microbiol.">
        <title>The Global Catalogue of Microorganisms (GCM) 10K type strain sequencing project: providing services to taxonomists for standard genome sequencing and annotation.</title>
        <authorList>
            <consortium name="The Broad Institute Genomics Platform"/>
            <consortium name="The Broad Institute Genome Sequencing Center for Infectious Disease"/>
            <person name="Wu L."/>
            <person name="Ma J."/>
        </authorList>
    </citation>
    <scope>NUCLEOTIDE SEQUENCE [LARGE SCALE GENOMIC DNA]</scope>
    <source>
        <strain evidence="5">CCUG 53519</strain>
    </source>
</reference>
<protein>
    <submittedName>
        <fullName evidence="4">Ig-like domain-containing protein</fullName>
    </submittedName>
</protein>
<feature type="compositionally biased region" description="Polar residues" evidence="2">
    <location>
        <begin position="1"/>
        <end position="12"/>
    </location>
</feature>
<keyword evidence="5" id="KW-1185">Reference proteome</keyword>
<dbReference type="PROSITE" id="PS51272">
    <property type="entry name" value="SLH"/>
    <property type="match status" value="2"/>
</dbReference>